<dbReference type="Proteomes" id="UP000827872">
    <property type="component" value="Linkage Group LG11"/>
</dbReference>
<accession>A0ACB8FSX0</accession>
<evidence type="ECO:0000313" key="2">
    <source>
        <dbReference type="Proteomes" id="UP000827872"/>
    </source>
</evidence>
<comment type="caution">
    <text evidence="1">The sequence shown here is derived from an EMBL/GenBank/DDBJ whole genome shotgun (WGS) entry which is preliminary data.</text>
</comment>
<reference evidence="1" key="1">
    <citation type="submission" date="2021-08" db="EMBL/GenBank/DDBJ databases">
        <title>The first chromosome-level gecko genome reveals the dynamic sex chromosomes of Neotropical dwarf geckos (Sphaerodactylidae: Sphaerodactylus).</title>
        <authorList>
            <person name="Pinto B.J."/>
            <person name="Keating S.E."/>
            <person name="Gamble T."/>
        </authorList>
    </citation>
    <scope>NUCLEOTIDE SEQUENCE</scope>
    <source>
        <strain evidence="1">TG3544</strain>
    </source>
</reference>
<gene>
    <name evidence="1" type="ORF">K3G42_001932</name>
</gene>
<sequence>MEVRQLLPDPGRVFEIGTRLEEAANWLMGLVEEDVPELYNLEQFLLALRQRGAEDANLWIRQKWSSGGTPVEPCPTPAAAPLCQKAVDNEKEMRGALRIRSRTAVSCLGLCLHCGESGHLVTRLARNCAPQQL</sequence>
<protein>
    <submittedName>
        <fullName evidence="1">Uncharacterized protein</fullName>
    </submittedName>
</protein>
<organism evidence="1 2">
    <name type="scientific">Sphaerodactylus townsendi</name>
    <dbReference type="NCBI Taxonomy" id="933632"/>
    <lineage>
        <taxon>Eukaryota</taxon>
        <taxon>Metazoa</taxon>
        <taxon>Chordata</taxon>
        <taxon>Craniata</taxon>
        <taxon>Vertebrata</taxon>
        <taxon>Euteleostomi</taxon>
        <taxon>Lepidosauria</taxon>
        <taxon>Squamata</taxon>
        <taxon>Bifurcata</taxon>
        <taxon>Gekkota</taxon>
        <taxon>Sphaerodactylidae</taxon>
        <taxon>Sphaerodactylus</taxon>
    </lineage>
</organism>
<name>A0ACB8FSX0_9SAUR</name>
<dbReference type="EMBL" id="CM037624">
    <property type="protein sequence ID" value="KAH8010327.1"/>
    <property type="molecule type" value="Genomic_DNA"/>
</dbReference>
<keyword evidence="2" id="KW-1185">Reference proteome</keyword>
<proteinExistence type="predicted"/>
<evidence type="ECO:0000313" key="1">
    <source>
        <dbReference type="EMBL" id="KAH8010327.1"/>
    </source>
</evidence>